<dbReference type="PANTHER" id="PTHR12241">
    <property type="entry name" value="TUBULIN POLYGLUTAMYLASE"/>
    <property type="match status" value="1"/>
</dbReference>
<evidence type="ECO:0000256" key="2">
    <source>
        <dbReference type="ARBA" id="ARBA00022741"/>
    </source>
</evidence>
<dbReference type="Gene3D" id="3.30.470.20">
    <property type="entry name" value="ATP-grasp fold, B domain"/>
    <property type="match status" value="1"/>
</dbReference>
<dbReference type="EMBL" id="JNBR01000392">
    <property type="protein sequence ID" value="OQR93883.1"/>
    <property type="molecule type" value="Genomic_DNA"/>
</dbReference>
<gene>
    <name evidence="7" type="ORF">ACHHYP_02128</name>
</gene>
<dbReference type="Proteomes" id="UP000243579">
    <property type="component" value="Unassembled WGS sequence"/>
</dbReference>
<dbReference type="GO" id="GO:0036064">
    <property type="term" value="C:ciliary basal body"/>
    <property type="evidence" value="ECO:0007669"/>
    <property type="project" value="TreeGrafter"/>
</dbReference>
<evidence type="ECO:0000313" key="7">
    <source>
        <dbReference type="EMBL" id="OQR93883.1"/>
    </source>
</evidence>
<keyword evidence="2" id="KW-0547">Nucleotide-binding</keyword>
<keyword evidence="8" id="KW-1185">Reference proteome</keyword>
<proteinExistence type="predicted"/>
<dbReference type="GO" id="GO:0000226">
    <property type="term" value="P:microtubule cytoskeleton organization"/>
    <property type="evidence" value="ECO:0007669"/>
    <property type="project" value="TreeGrafter"/>
</dbReference>
<feature type="region of interest" description="Disordered" evidence="6">
    <location>
        <begin position="18"/>
        <end position="57"/>
    </location>
</feature>
<evidence type="ECO:0000256" key="6">
    <source>
        <dbReference type="SAM" id="MobiDB-lite"/>
    </source>
</evidence>
<dbReference type="PROSITE" id="PS51221">
    <property type="entry name" value="TTL"/>
    <property type="match status" value="1"/>
</dbReference>
<name>A0A1V9Z7A9_ACHHY</name>
<dbReference type="GO" id="GO:0005524">
    <property type="term" value="F:ATP binding"/>
    <property type="evidence" value="ECO:0007669"/>
    <property type="project" value="UniProtKB-KW"/>
</dbReference>
<dbReference type="SUPFAM" id="SSF56059">
    <property type="entry name" value="Glutathione synthetase ATP-binding domain-like"/>
    <property type="match status" value="1"/>
</dbReference>
<comment type="catalytic activity">
    <reaction evidence="5">
        <text>L-glutamyl-[protein] + L-glutamate + ATP = gamma-L-glutamyl-L-glutamyl-[protein] + ADP + phosphate + H(+)</text>
        <dbReference type="Rhea" id="RHEA:60144"/>
        <dbReference type="Rhea" id="RHEA-COMP:10208"/>
        <dbReference type="Rhea" id="RHEA-COMP:15517"/>
        <dbReference type="ChEBI" id="CHEBI:15378"/>
        <dbReference type="ChEBI" id="CHEBI:29973"/>
        <dbReference type="ChEBI" id="CHEBI:29985"/>
        <dbReference type="ChEBI" id="CHEBI:30616"/>
        <dbReference type="ChEBI" id="CHEBI:43474"/>
        <dbReference type="ChEBI" id="CHEBI:143622"/>
        <dbReference type="ChEBI" id="CHEBI:456216"/>
    </reaction>
    <physiologicalReaction direction="left-to-right" evidence="5">
        <dbReference type="Rhea" id="RHEA:60145"/>
    </physiologicalReaction>
</comment>
<accession>A0A1V9Z7A9</accession>
<evidence type="ECO:0000256" key="4">
    <source>
        <dbReference type="ARBA" id="ARBA00041448"/>
    </source>
</evidence>
<dbReference type="GO" id="GO:0070740">
    <property type="term" value="F:tubulin-glutamic acid ligase activity"/>
    <property type="evidence" value="ECO:0007669"/>
    <property type="project" value="TreeGrafter"/>
</dbReference>
<dbReference type="AlphaFoldDB" id="A0A1V9Z7A9"/>
<protein>
    <recommendedName>
        <fullName evidence="4">Tubulin--tyrosine ligase-like protein 5</fullName>
    </recommendedName>
</protein>
<feature type="region of interest" description="Disordered" evidence="6">
    <location>
        <begin position="444"/>
        <end position="463"/>
    </location>
</feature>
<organism evidence="7 8">
    <name type="scientific">Achlya hypogyna</name>
    <name type="common">Oomycete</name>
    <name type="synonym">Protoachlya hypogyna</name>
    <dbReference type="NCBI Taxonomy" id="1202772"/>
    <lineage>
        <taxon>Eukaryota</taxon>
        <taxon>Sar</taxon>
        <taxon>Stramenopiles</taxon>
        <taxon>Oomycota</taxon>
        <taxon>Saprolegniomycetes</taxon>
        <taxon>Saprolegniales</taxon>
        <taxon>Achlyaceae</taxon>
        <taxon>Achlya</taxon>
    </lineage>
</organism>
<evidence type="ECO:0000256" key="3">
    <source>
        <dbReference type="ARBA" id="ARBA00022840"/>
    </source>
</evidence>
<dbReference type="PANTHER" id="PTHR12241:SF145">
    <property type="entry name" value="TUBULIN POLYGLUTAMYLASE TTLL5"/>
    <property type="match status" value="1"/>
</dbReference>
<dbReference type="Pfam" id="PF03133">
    <property type="entry name" value="TTL"/>
    <property type="match status" value="1"/>
</dbReference>
<dbReference type="OrthoDB" id="202825at2759"/>
<dbReference type="InterPro" id="IPR004344">
    <property type="entry name" value="TTL/TTLL_fam"/>
</dbReference>
<feature type="compositionally biased region" description="Acidic residues" evidence="6">
    <location>
        <begin position="28"/>
        <end position="53"/>
    </location>
</feature>
<keyword evidence="3" id="KW-0067">ATP-binding</keyword>
<reference evidence="7 8" key="1">
    <citation type="journal article" date="2014" name="Genome Biol. Evol.">
        <title>The secreted proteins of Achlya hypogyna and Thraustotheca clavata identify the ancestral oomycete secretome and reveal gene acquisitions by horizontal gene transfer.</title>
        <authorList>
            <person name="Misner I."/>
            <person name="Blouin N."/>
            <person name="Leonard G."/>
            <person name="Richards T.A."/>
            <person name="Lane C.E."/>
        </authorList>
    </citation>
    <scope>NUCLEOTIDE SEQUENCE [LARGE SCALE GENOMIC DNA]</scope>
    <source>
        <strain evidence="7 8">ATCC 48635</strain>
    </source>
</reference>
<evidence type="ECO:0000313" key="8">
    <source>
        <dbReference type="Proteomes" id="UP000243579"/>
    </source>
</evidence>
<evidence type="ECO:0000256" key="1">
    <source>
        <dbReference type="ARBA" id="ARBA00022598"/>
    </source>
</evidence>
<comment type="caution">
    <text evidence="7">The sequence shown here is derived from an EMBL/GenBank/DDBJ whole genome shotgun (WGS) entry which is preliminary data.</text>
</comment>
<dbReference type="GO" id="GO:0015631">
    <property type="term" value="F:tubulin binding"/>
    <property type="evidence" value="ECO:0007669"/>
    <property type="project" value="TreeGrafter"/>
</dbReference>
<sequence>MEPTRLGLRERLELSRLKLDEASSVAPEQDEEDDDGDEDEDEGGDDCDDDDEPAQQPFKRTLKLQISRFPGRAPTICFDYPADLGVVRMYPPGVATTEVVSETHPVFFKCYWERNCVKNAFVRAGFRRLLKGKKWTAAWIKHLPRTAFKSLQPHQKINHFPDPWIIGRKDRLMKTIGNMKRTFPSAYSFAPEGYLIPGQLDSFERCLDREPGPSLWIFKPPASACGRGIKVVHSTQLDKQLKKKRKWVVQRYLAAPYLIDGYKFDLRLYVVVTCFDPLRIYFFEEGLARFCTVKYSTDASHLKNRLMHLTNFSVNKNNVAFQAATGPAATDGSKWSFTALLAYLKKEGKDVAVLQAKLHAIICKTIIAAEGHITPLTQTYVKHRHGCYELFGFDMMLDADLEPWLIEVNVSPSLMGSSPLDKRIKGLLMSDIFHLVGHPAPTELAPVSGNNSSEKKKPSSTSRKLFDVVHDPKTTQLDASHLALFCDDDWDIVYTMEDEMDRRGHFQRIYPTEAAEDPYAAYFSCSRYANRLCQKWLQTRRRHQLVKRTPTAPTQSHTTGMSLLKLKKTRLGLKG</sequence>
<keyword evidence="1" id="KW-0436">Ligase</keyword>
<evidence type="ECO:0000256" key="5">
    <source>
        <dbReference type="ARBA" id="ARBA00049274"/>
    </source>
</evidence>